<feature type="region of interest" description="Disordered" evidence="1">
    <location>
        <begin position="122"/>
        <end position="250"/>
    </location>
</feature>
<dbReference type="Proteomes" id="UP000266841">
    <property type="component" value="Unassembled WGS sequence"/>
</dbReference>
<dbReference type="AlphaFoldDB" id="K0S8W1"/>
<accession>K0S8W1</accession>
<comment type="caution">
    <text evidence="2">The sequence shown here is derived from an EMBL/GenBank/DDBJ whole genome shotgun (WGS) entry which is preliminary data.</text>
</comment>
<feature type="compositionally biased region" description="Low complexity" evidence="1">
    <location>
        <begin position="169"/>
        <end position="193"/>
    </location>
</feature>
<dbReference type="EMBL" id="AGNL01034603">
    <property type="protein sequence ID" value="EJK55177.1"/>
    <property type="molecule type" value="Genomic_DNA"/>
</dbReference>
<feature type="region of interest" description="Disordered" evidence="1">
    <location>
        <begin position="1"/>
        <end position="34"/>
    </location>
</feature>
<organism evidence="2 3">
    <name type="scientific">Thalassiosira oceanica</name>
    <name type="common">Marine diatom</name>
    <dbReference type="NCBI Taxonomy" id="159749"/>
    <lineage>
        <taxon>Eukaryota</taxon>
        <taxon>Sar</taxon>
        <taxon>Stramenopiles</taxon>
        <taxon>Ochrophyta</taxon>
        <taxon>Bacillariophyta</taxon>
        <taxon>Coscinodiscophyceae</taxon>
        <taxon>Thalassiosirophycidae</taxon>
        <taxon>Thalassiosirales</taxon>
        <taxon>Thalassiosiraceae</taxon>
        <taxon>Thalassiosira</taxon>
    </lineage>
</organism>
<keyword evidence="3" id="KW-1185">Reference proteome</keyword>
<name>K0S8W1_THAOC</name>
<feature type="compositionally biased region" description="Low complexity" evidence="1">
    <location>
        <begin position="213"/>
        <end position="226"/>
    </location>
</feature>
<proteinExistence type="predicted"/>
<evidence type="ECO:0000313" key="3">
    <source>
        <dbReference type="Proteomes" id="UP000266841"/>
    </source>
</evidence>
<gene>
    <name evidence="2" type="ORF">THAOC_25116</name>
</gene>
<protein>
    <submittedName>
        <fullName evidence="2">Uncharacterized protein</fullName>
    </submittedName>
</protein>
<feature type="non-terminal residue" evidence="2">
    <location>
        <position position="250"/>
    </location>
</feature>
<evidence type="ECO:0000256" key="1">
    <source>
        <dbReference type="SAM" id="MobiDB-lite"/>
    </source>
</evidence>
<feature type="compositionally biased region" description="Basic and acidic residues" evidence="1">
    <location>
        <begin position="1"/>
        <end position="18"/>
    </location>
</feature>
<sequence length="250" mass="26877">MEIEVPDRHGKWLYREPSARGSRNGPPSGPGRPIRRAFIENSALGSVRKCPFIGKTRPSALCGPLDRVVRQVFDCLRNRTKSSFLESSRRALQVALNRRIQIDGARAVQAREEMRMKPTQLPPGAVAEEERHAACCGGGRSARTTTWGDASSGRPSPSFHRPPRRAGQSRPSAVLSSSRLASGGRRRLPSGLAMLSFSSTSTDATPRDKRGASESPVSTASSGSSPLLPPADGAARPPGSLCLRSYERVP</sequence>
<evidence type="ECO:0000313" key="2">
    <source>
        <dbReference type="EMBL" id="EJK55177.1"/>
    </source>
</evidence>
<reference evidence="2 3" key="1">
    <citation type="journal article" date="2012" name="Genome Biol.">
        <title>Genome and low-iron response of an oceanic diatom adapted to chronic iron limitation.</title>
        <authorList>
            <person name="Lommer M."/>
            <person name="Specht M."/>
            <person name="Roy A.S."/>
            <person name="Kraemer L."/>
            <person name="Andreson R."/>
            <person name="Gutowska M.A."/>
            <person name="Wolf J."/>
            <person name="Bergner S.V."/>
            <person name="Schilhabel M.B."/>
            <person name="Klostermeier U.C."/>
            <person name="Beiko R.G."/>
            <person name="Rosenstiel P."/>
            <person name="Hippler M."/>
            <person name="Laroche J."/>
        </authorList>
    </citation>
    <scope>NUCLEOTIDE SEQUENCE [LARGE SCALE GENOMIC DNA]</scope>
    <source>
        <strain evidence="2 3">CCMP1005</strain>
    </source>
</reference>